<evidence type="ECO:0000256" key="3">
    <source>
        <dbReference type="SAM" id="MobiDB-lite"/>
    </source>
</evidence>
<evidence type="ECO:0000313" key="6">
    <source>
        <dbReference type="EMBL" id="RHY28951.1"/>
    </source>
</evidence>
<evidence type="ECO:0000313" key="7">
    <source>
        <dbReference type="Proteomes" id="UP000285060"/>
    </source>
</evidence>
<organism evidence="5">
    <name type="scientific">Aphanomyces invadans</name>
    <dbReference type="NCBI Taxonomy" id="157072"/>
    <lineage>
        <taxon>Eukaryota</taxon>
        <taxon>Sar</taxon>
        <taxon>Stramenopiles</taxon>
        <taxon>Oomycota</taxon>
        <taxon>Saprolegniomycetes</taxon>
        <taxon>Saprolegniales</taxon>
        <taxon>Verrucalvaceae</taxon>
        <taxon>Aphanomyces</taxon>
    </lineage>
</organism>
<feature type="domain" description="HTH CENPB-type" evidence="4">
    <location>
        <begin position="151"/>
        <end position="234"/>
    </location>
</feature>
<dbReference type="InterPro" id="IPR006600">
    <property type="entry name" value="HTH_CenpB_DNA-bd_dom"/>
</dbReference>
<dbReference type="VEuPathDB" id="FungiDB:H310_07601"/>
<dbReference type="eggNOG" id="KOG3105">
    <property type="taxonomic scope" value="Eukaryota"/>
</dbReference>
<dbReference type="OrthoDB" id="5919228at2759"/>
<feature type="compositionally biased region" description="Low complexity" evidence="3">
    <location>
        <begin position="66"/>
        <end position="82"/>
    </location>
</feature>
<evidence type="ECO:0000256" key="1">
    <source>
        <dbReference type="ARBA" id="ARBA00023125"/>
    </source>
</evidence>
<reference evidence="6 7" key="2">
    <citation type="submission" date="2018-08" db="EMBL/GenBank/DDBJ databases">
        <title>Aphanomyces genome sequencing and annotation.</title>
        <authorList>
            <person name="Minardi D."/>
            <person name="Oidtmann B."/>
            <person name="Van Der Giezen M."/>
            <person name="Studholme D.J."/>
        </authorList>
    </citation>
    <scope>NUCLEOTIDE SEQUENCE [LARGE SCALE GENOMIC DNA]</scope>
    <source>
        <strain evidence="6 7">NJM0002</strain>
    </source>
</reference>
<name>A0A024U1S0_9STRA</name>
<dbReference type="PROSITE" id="PS51253">
    <property type="entry name" value="HTH_CENPB"/>
    <property type="match status" value="1"/>
</dbReference>
<dbReference type="GO" id="GO:0003677">
    <property type="term" value="F:DNA binding"/>
    <property type="evidence" value="ECO:0007669"/>
    <property type="project" value="UniProtKB-KW"/>
</dbReference>
<dbReference type="AlphaFoldDB" id="A0A024U1S0"/>
<sequence length="366" mass="39694">MNDLNDAVEGLAPDDEVTYPDGLNALDGGFKDDGDEDGGADGMGGSGMNPGKQRGGRGKASSAIKPSPAGTAAVTPVVASPASTNKRKRVVVSLYQKQQVLHRLDNGEKPVDIAALLGISRQQISDIKKNKERIMRFCGDAKHLASLRRKTLKVADDEAYPAVERELYRWMVTEKVHQKPVTHEALHQKAAELIAQVTGNTQASLKHEDSSSWPGVTPAWMKSFKKRYGIKEMAGPMPTYDVEEGAINMGMPLESNEELNLNMMGNVHTNLNTLGEMGISMESDNLGAAYGHNPKDLAAKFSGIPLNPGVLLDAIHMLSGRMDALEATTRERIAQLDARIDDIYMLVHPKLKLKDGAANRSAYKVV</sequence>
<dbReference type="EMBL" id="KI913965">
    <property type="protein sequence ID" value="ETW00204.1"/>
    <property type="molecule type" value="Genomic_DNA"/>
</dbReference>
<dbReference type="Proteomes" id="UP000285060">
    <property type="component" value="Unassembled WGS sequence"/>
</dbReference>
<proteinExistence type="predicted"/>
<evidence type="ECO:0000259" key="4">
    <source>
        <dbReference type="PROSITE" id="PS51253"/>
    </source>
</evidence>
<keyword evidence="2" id="KW-0539">Nucleus</keyword>
<evidence type="ECO:0000256" key="2">
    <source>
        <dbReference type="ARBA" id="ARBA00023242"/>
    </source>
</evidence>
<gene>
    <name evidence="6" type="ORF">DYB32_005579</name>
    <name evidence="5" type="ORF">H310_07601</name>
</gene>
<keyword evidence="1" id="KW-0238">DNA-binding</keyword>
<dbReference type="InterPro" id="IPR007889">
    <property type="entry name" value="HTH_Psq"/>
</dbReference>
<dbReference type="Pfam" id="PF03221">
    <property type="entry name" value="HTH_Tnp_Tc5"/>
    <property type="match status" value="1"/>
</dbReference>
<dbReference type="RefSeq" id="XP_008871229.1">
    <property type="nucleotide sequence ID" value="XM_008873007.1"/>
</dbReference>
<dbReference type="Gene3D" id="1.10.10.60">
    <property type="entry name" value="Homeodomain-like"/>
    <property type="match status" value="2"/>
</dbReference>
<reference evidence="5" key="1">
    <citation type="submission" date="2013-12" db="EMBL/GenBank/DDBJ databases">
        <title>The Genome Sequence of Aphanomyces invadans NJM9701.</title>
        <authorList>
            <consortium name="The Broad Institute Genomics Platform"/>
            <person name="Russ C."/>
            <person name="Tyler B."/>
            <person name="van West P."/>
            <person name="Dieguez-Uribeondo J."/>
            <person name="Young S.K."/>
            <person name="Zeng Q."/>
            <person name="Gargeya S."/>
            <person name="Fitzgerald M."/>
            <person name="Abouelleil A."/>
            <person name="Alvarado L."/>
            <person name="Chapman S.B."/>
            <person name="Gainer-Dewar J."/>
            <person name="Goldberg J."/>
            <person name="Griggs A."/>
            <person name="Gujja S."/>
            <person name="Hansen M."/>
            <person name="Howarth C."/>
            <person name="Imamovic A."/>
            <person name="Ireland A."/>
            <person name="Larimer J."/>
            <person name="McCowan C."/>
            <person name="Murphy C."/>
            <person name="Pearson M."/>
            <person name="Poon T.W."/>
            <person name="Priest M."/>
            <person name="Roberts A."/>
            <person name="Saif S."/>
            <person name="Shea T."/>
            <person name="Sykes S."/>
            <person name="Wortman J."/>
            <person name="Nusbaum C."/>
            <person name="Birren B."/>
        </authorList>
    </citation>
    <scope>NUCLEOTIDE SEQUENCE [LARGE SCALE GENOMIC DNA]</scope>
    <source>
        <strain evidence="5">NJM9701</strain>
    </source>
</reference>
<dbReference type="InterPro" id="IPR009057">
    <property type="entry name" value="Homeodomain-like_sf"/>
</dbReference>
<dbReference type="SUPFAM" id="SSF46689">
    <property type="entry name" value="Homeodomain-like"/>
    <property type="match status" value="2"/>
</dbReference>
<protein>
    <recommendedName>
        <fullName evidence="4">HTH CENPB-type domain-containing protein</fullName>
    </recommendedName>
</protein>
<feature type="region of interest" description="Disordered" evidence="3">
    <location>
        <begin position="1"/>
        <end position="82"/>
    </location>
</feature>
<dbReference type="GeneID" id="20084651"/>
<keyword evidence="7" id="KW-1185">Reference proteome</keyword>
<evidence type="ECO:0000313" key="5">
    <source>
        <dbReference type="EMBL" id="ETW00204.1"/>
    </source>
</evidence>
<dbReference type="Pfam" id="PF04218">
    <property type="entry name" value="CENP-B_N"/>
    <property type="match status" value="1"/>
</dbReference>
<dbReference type="EMBL" id="QUSY01000502">
    <property type="protein sequence ID" value="RHY28951.1"/>
    <property type="molecule type" value="Genomic_DNA"/>
</dbReference>
<accession>A0A024U1S0</accession>